<organism evidence="3 4">
    <name type="scientific">Allopontixanthobacter confluentis</name>
    <dbReference type="NCBI Taxonomy" id="1849021"/>
    <lineage>
        <taxon>Bacteria</taxon>
        <taxon>Pseudomonadati</taxon>
        <taxon>Pseudomonadota</taxon>
        <taxon>Alphaproteobacteria</taxon>
        <taxon>Sphingomonadales</taxon>
        <taxon>Erythrobacteraceae</taxon>
        <taxon>Allopontixanthobacter</taxon>
    </lineage>
</organism>
<dbReference type="Proteomes" id="UP000473531">
    <property type="component" value="Unassembled WGS sequence"/>
</dbReference>
<dbReference type="GO" id="GO:0006417">
    <property type="term" value="P:regulation of translation"/>
    <property type="evidence" value="ECO:0007669"/>
    <property type="project" value="TreeGrafter"/>
</dbReference>
<keyword evidence="1" id="KW-0812">Transmembrane</keyword>
<dbReference type="GO" id="GO:0016989">
    <property type="term" value="F:sigma factor antagonist activity"/>
    <property type="evidence" value="ECO:0007669"/>
    <property type="project" value="TreeGrafter"/>
</dbReference>
<evidence type="ECO:0000259" key="2">
    <source>
        <dbReference type="Pfam" id="PF10099"/>
    </source>
</evidence>
<feature type="domain" description="Anti-sigma K factor RskA C-terminal" evidence="2">
    <location>
        <begin position="100"/>
        <end position="233"/>
    </location>
</feature>
<name>A0A6L7GBU9_9SPHN</name>
<evidence type="ECO:0000313" key="4">
    <source>
        <dbReference type="Proteomes" id="UP000473531"/>
    </source>
</evidence>
<keyword evidence="4" id="KW-1185">Reference proteome</keyword>
<evidence type="ECO:0000256" key="1">
    <source>
        <dbReference type="SAM" id="Phobius"/>
    </source>
</evidence>
<keyword evidence="1" id="KW-0472">Membrane</keyword>
<dbReference type="InterPro" id="IPR018764">
    <property type="entry name" value="RskA_C"/>
</dbReference>
<sequence>MPRRVTQQDILAAEYALGLLDSAEALRARGLMATDPGFAAAVAAWEDRLAPILDTIPAITPADDIWPRIMAALDEAQPVVEVLALRRTLRRWQMATGISAAAAVTLALLALPLMQPPAPAPVPAPQSATLAAAAPLVASIPIADTPLRIGLTYLPDREEMLVSASGITADGVHDHELWLVTPDEGAKSLGVVEAGAERRMTLDHAVAMQIHEGAKLLLTREPLGGAKPGSDAGPVVANGIFQAT</sequence>
<keyword evidence="1" id="KW-1133">Transmembrane helix</keyword>
<dbReference type="Pfam" id="PF10099">
    <property type="entry name" value="RskA_C"/>
    <property type="match status" value="1"/>
</dbReference>
<gene>
    <name evidence="3" type="ORF">GRI44_01185</name>
</gene>
<dbReference type="EMBL" id="WTYU01000001">
    <property type="protein sequence ID" value="MXP13367.1"/>
    <property type="molecule type" value="Genomic_DNA"/>
</dbReference>
<dbReference type="AlphaFoldDB" id="A0A6L7GBU9"/>
<accession>A0A6L7GBU9</accession>
<protein>
    <recommendedName>
        <fullName evidence="2">Anti-sigma K factor RskA C-terminal domain-containing protein</fullName>
    </recommendedName>
</protein>
<reference evidence="3 4" key="1">
    <citation type="submission" date="2019-12" db="EMBL/GenBank/DDBJ databases">
        <title>Genomic-based taxomic classification of the family Erythrobacteraceae.</title>
        <authorList>
            <person name="Xu L."/>
        </authorList>
    </citation>
    <scope>NUCLEOTIDE SEQUENCE [LARGE SCALE GENOMIC DNA]</scope>
    <source>
        <strain evidence="3 4">KCTC 52259</strain>
    </source>
</reference>
<proteinExistence type="predicted"/>
<dbReference type="OrthoDB" id="9816387at2"/>
<dbReference type="PANTHER" id="PTHR37461:SF1">
    <property type="entry name" value="ANTI-SIGMA-K FACTOR RSKA"/>
    <property type="match status" value="1"/>
</dbReference>
<dbReference type="GO" id="GO:0005886">
    <property type="term" value="C:plasma membrane"/>
    <property type="evidence" value="ECO:0007669"/>
    <property type="project" value="InterPro"/>
</dbReference>
<evidence type="ECO:0000313" key="3">
    <source>
        <dbReference type="EMBL" id="MXP13367.1"/>
    </source>
</evidence>
<comment type="caution">
    <text evidence="3">The sequence shown here is derived from an EMBL/GenBank/DDBJ whole genome shotgun (WGS) entry which is preliminary data.</text>
</comment>
<feature type="transmembrane region" description="Helical" evidence="1">
    <location>
        <begin position="94"/>
        <end position="114"/>
    </location>
</feature>
<dbReference type="InterPro" id="IPR051474">
    <property type="entry name" value="Anti-sigma-K/W_factor"/>
</dbReference>
<dbReference type="PANTHER" id="PTHR37461">
    <property type="entry name" value="ANTI-SIGMA-K FACTOR RSKA"/>
    <property type="match status" value="1"/>
</dbReference>